<dbReference type="NCBIfam" id="NF005559">
    <property type="entry name" value="PRK07231.1"/>
    <property type="match status" value="1"/>
</dbReference>
<dbReference type="SUPFAM" id="SSF51735">
    <property type="entry name" value="NAD(P)-binding Rossmann-fold domains"/>
    <property type="match status" value="1"/>
</dbReference>
<dbReference type="CDD" id="cd05233">
    <property type="entry name" value="SDR_c"/>
    <property type="match status" value="1"/>
</dbReference>
<gene>
    <name evidence="3" type="ORF">ACFOGP_16735</name>
</gene>
<dbReference type="GO" id="GO:0016491">
    <property type="term" value="F:oxidoreductase activity"/>
    <property type="evidence" value="ECO:0007669"/>
    <property type="project" value="UniProtKB-KW"/>
</dbReference>
<dbReference type="EC" id="1.1.1.-" evidence="3"/>
<dbReference type="InterPro" id="IPR036291">
    <property type="entry name" value="NAD(P)-bd_dom_sf"/>
</dbReference>
<dbReference type="PRINTS" id="PR00080">
    <property type="entry name" value="SDRFAMILY"/>
</dbReference>
<reference evidence="4" key="1">
    <citation type="journal article" date="2019" name="Int. J. Syst. Evol. Microbiol.">
        <title>The Global Catalogue of Microorganisms (GCM) 10K type strain sequencing project: providing services to taxonomists for standard genome sequencing and annotation.</title>
        <authorList>
            <consortium name="The Broad Institute Genomics Platform"/>
            <consortium name="The Broad Institute Genome Sequencing Center for Infectious Disease"/>
            <person name="Wu L."/>
            <person name="Ma J."/>
        </authorList>
    </citation>
    <scope>NUCLEOTIDE SEQUENCE [LARGE SCALE GENOMIC DNA]</scope>
    <source>
        <strain evidence="4">KCTC 52366</strain>
    </source>
</reference>
<evidence type="ECO:0000256" key="2">
    <source>
        <dbReference type="ARBA" id="ARBA00023002"/>
    </source>
</evidence>
<evidence type="ECO:0000313" key="3">
    <source>
        <dbReference type="EMBL" id="MFC3144372.1"/>
    </source>
</evidence>
<accession>A0ABV7GZ18</accession>
<dbReference type="Gene3D" id="3.40.50.720">
    <property type="entry name" value="NAD(P)-binding Rossmann-like Domain"/>
    <property type="match status" value="1"/>
</dbReference>
<dbReference type="Proteomes" id="UP001595632">
    <property type="component" value="Unassembled WGS sequence"/>
</dbReference>
<comment type="caution">
    <text evidence="3">The sequence shown here is derived from an EMBL/GenBank/DDBJ whole genome shotgun (WGS) entry which is preliminary data.</text>
</comment>
<sequence length="259" mass="26353">MTTRMNELLSLPGKVAIVTGGAAGQGRVAAELFAQQGATVVIADIDAKAGAEVADQIGGTFVATDMADEAQIAAMVAHTVETHGGIDILFNNAGVGFSASPRFKMAPITDTPLQAWDAILDINLRGPAMACKHAIPHMVERGGGAIINNASINAIAGVNGADAYTAAKGGIVSLTRVLALDWGAKGIRTNCICPGPVATAMINDLLDDPDFNSAMTTSIPMERVGTAEEIASVAVFLATPAAAYINGAILPVDGGWSAK</sequence>
<dbReference type="EMBL" id="JBHRTB010000010">
    <property type="protein sequence ID" value="MFC3144372.1"/>
    <property type="molecule type" value="Genomic_DNA"/>
</dbReference>
<dbReference type="InterPro" id="IPR020904">
    <property type="entry name" value="Sc_DH/Rdtase_CS"/>
</dbReference>
<evidence type="ECO:0000313" key="4">
    <source>
        <dbReference type="Proteomes" id="UP001595632"/>
    </source>
</evidence>
<protein>
    <submittedName>
        <fullName evidence="3">SDR family NAD(P)-dependent oxidoreductase</fullName>
        <ecNumber evidence="3">1.1.1.-</ecNumber>
    </submittedName>
</protein>
<proteinExistence type="inferred from homology"/>
<dbReference type="PRINTS" id="PR00081">
    <property type="entry name" value="GDHRDH"/>
</dbReference>
<name>A0ABV7GZ18_9RHOB</name>
<dbReference type="PANTHER" id="PTHR24321:SF8">
    <property type="entry name" value="ESTRADIOL 17-BETA-DEHYDROGENASE 8-RELATED"/>
    <property type="match status" value="1"/>
</dbReference>
<evidence type="ECO:0000256" key="1">
    <source>
        <dbReference type="ARBA" id="ARBA00006484"/>
    </source>
</evidence>
<dbReference type="Pfam" id="PF13561">
    <property type="entry name" value="adh_short_C2"/>
    <property type="match status" value="1"/>
</dbReference>
<dbReference type="PROSITE" id="PS00061">
    <property type="entry name" value="ADH_SHORT"/>
    <property type="match status" value="1"/>
</dbReference>
<keyword evidence="2 3" id="KW-0560">Oxidoreductase</keyword>
<dbReference type="PANTHER" id="PTHR24321">
    <property type="entry name" value="DEHYDROGENASES, SHORT CHAIN"/>
    <property type="match status" value="1"/>
</dbReference>
<keyword evidence="4" id="KW-1185">Reference proteome</keyword>
<organism evidence="3 4">
    <name type="scientific">Psychromarinibacter halotolerans</name>
    <dbReference type="NCBI Taxonomy" id="1775175"/>
    <lineage>
        <taxon>Bacteria</taxon>
        <taxon>Pseudomonadati</taxon>
        <taxon>Pseudomonadota</taxon>
        <taxon>Alphaproteobacteria</taxon>
        <taxon>Rhodobacterales</taxon>
        <taxon>Paracoccaceae</taxon>
        <taxon>Psychromarinibacter</taxon>
    </lineage>
</organism>
<dbReference type="RefSeq" id="WP_275634757.1">
    <property type="nucleotide sequence ID" value="NZ_JARGYD010000011.1"/>
</dbReference>
<comment type="similarity">
    <text evidence="1">Belongs to the short-chain dehydrogenases/reductases (SDR) family.</text>
</comment>
<dbReference type="InterPro" id="IPR002347">
    <property type="entry name" value="SDR_fam"/>
</dbReference>